<evidence type="ECO:0000256" key="2">
    <source>
        <dbReference type="ARBA" id="ARBA00009403"/>
    </source>
</evidence>
<dbReference type="SMART" id="SM00043">
    <property type="entry name" value="CY"/>
    <property type="match status" value="1"/>
</dbReference>
<dbReference type="Gene3D" id="3.10.450.10">
    <property type="match status" value="1"/>
</dbReference>
<feature type="domain" description="Cystatin" evidence="6">
    <location>
        <begin position="1"/>
        <end position="98"/>
    </location>
</feature>
<organism evidence="7 8">
    <name type="scientific">Chrysochloris asiatica</name>
    <name type="common">Cape golden mole</name>
    <dbReference type="NCBI Taxonomy" id="185453"/>
    <lineage>
        <taxon>Eukaryota</taxon>
        <taxon>Metazoa</taxon>
        <taxon>Chordata</taxon>
        <taxon>Craniata</taxon>
        <taxon>Vertebrata</taxon>
        <taxon>Euteleostomi</taxon>
        <taxon>Mammalia</taxon>
        <taxon>Eutheria</taxon>
        <taxon>Afrotheria</taxon>
        <taxon>Chrysochloridae</taxon>
        <taxon>Chrysochlorinae</taxon>
        <taxon>Chrysochloris</taxon>
    </lineage>
</organism>
<comment type="subcellular location">
    <subcellularLocation>
        <location evidence="1">Cytoplasm</location>
    </subcellularLocation>
</comment>
<evidence type="ECO:0000256" key="1">
    <source>
        <dbReference type="ARBA" id="ARBA00004496"/>
    </source>
</evidence>
<dbReference type="CDD" id="cd00042">
    <property type="entry name" value="CY"/>
    <property type="match status" value="1"/>
</dbReference>
<evidence type="ECO:0000313" key="8">
    <source>
        <dbReference type="RefSeq" id="XP_006870873.1"/>
    </source>
</evidence>
<dbReference type="PANTHER" id="PTHR11414:SF21">
    <property type="entry name" value="CYSTATIN 14A, TANDEM DUPLICATE 1-RELATED"/>
    <property type="match status" value="1"/>
</dbReference>
<dbReference type="InterPro" id="IPR001713">
    <property type="entry name" value="Prot_inh_stefin"/>
</dbReference>
<dbReference type="CTD" id="1476"/>
<evidence type="ECO:0000256" key="4">
    <source>
        <dbReference type="ARBA" id="ARBA00022690"/>
    </source>
</evidence>
<dbReference type="GO" id="GO:0004869">
    <property type="term" value="F:cysteine-type endopeptidase inhibitor activity"/>
    <property type="evidence" value="ECO:0007669"/>
    <property type="project" value="UniProtKB-KW"/>
</dbReference>
<evidence type="ECO:0000256" key="3">
    <source>
        <dbReference type="ARBA" id="ARBA00022490"/>
    </source>
</evidence>
<dbReference type="FunFam" id="3.10.450.10:FF:000001">
    <property type="entry name" value="Cystatin-A"/>
    <property type="match status" value="1"/>
</dbReference>
<name>A0A9B0WW25_CHRAS</name>
<evidence type="ECO:0000259" key="6">
    <source>
        <dbReference type="SMART" id="SM00043"/>
    </source>
</evidence>
<dbReference type="InterPro" id="IPR018073">
    <property type="entry name" value="Prot_inh_cystat_CS"/>
</dbReference>
<dbReference type="AlphaFoldDB" id="A0A9B0WW25"/>
<reference evidence="8" key="1">
    <citation type="submission" date="2025-08" db="UniProtKB">
        <authorList>
            <consortium name="RefSeq"/>
        </authorList>
    </citation>
    <scope>IDENTIFICATION</scope>
    <source>
        <tissue evidence="8">Spleen</tissue>
    </source>
</reference>
<dbReference type="PANTHER" id="PTHR11414">
    <property type="entry name" value="CYSTATIN FAMILY MEMBER"/>
    <property type="match status" value="1"/>
</dbReference>
<comment type="similarity">
    <text evidence="2">Belongs to the cystatin family.</text>
</comment>
<dbReference type="GeneID" id="102831532"/>
<gene>
    <name evidence="8" type="primary">CSTB</name>
</gene>
<protein>
    <submittedName>
        <fullName evidence="8">Cystatin-B</fullName>
    </submittedName>
</protein>
<keyword evidence="3" id="KW-0963">Cytoplasm</keyword>
<evidence type="ECO:0000256" key="5">
    <source>
        <dbReference type="ARBA" id="ARBA00022704"/>
    </source>
</evidence>
<dbReference type="PROSITE" id="PS00287">
    <property type="entry name" value="CYSTATIN"/>
    <property type="match status" value="1"/>
</dbReference>
<dbReference type="RefSeq" id="XP_006870873.1">
    <property type="nucleotide sequence ID" value="XM_006870811.1"/>
</dbReference>
<dbReference type="InterPro" id="IPR046350">
    <property type="entry name" value="Cystatin_sf"/>
</dbReference>
<dbReference type="Proteomes" id="UP000504623">
    <property type="component" value="Unplaced"/>
</dbReference>
<dbReference type="SUPFAM" id="SSF54403">
    <property type="entry name" value="Cystatin/monellin"/>
    <property type="match status" value="1"/>
</dbReference>
<proteinExistence type="inferred from homology"/>
<sequence>MMCGGLSTSQPATPEIQEIADKVKAQLEEKENKKFDVFKAVSFKKQVVAGLNYFIKVHVGDEKFTHLRVYESLPHENKPLTLSNYETDKTKHDEISYF</sequence>
<accession>A0A9B0WW25</accession>
<keyword evidence="4" id="KW-0646">Protease inhibitor</keyword>
<dbReference type="OrthoDB" id="2429551at2759"/>
<dbReference type="PRINTS" id="PR00295">
    <property type="entry name" value="STEFINA"/>
</dbReference>
<keyword evidence="7" id="KW-1185">Reference proteome</keyword>
<dbReference type="Pfam" id="PF00031">
    <property type="entry name" value="Cystatin"/>
    <property type="match status" value="1"/>
</dbReference>
<keyword evidence="5" id="KW-0789">Thiol protease inhibitor</keyword>
<evidence type="ECO:0000313" key="7">
    <source>
        <dbReference type="Proteomes" id="UP000504623"/>
    </source>
</evidence>
<dbReference type="InterPro" id="IPR000010">
    <property type="entry name" value="Cystatin_dom"/>
</dbReference>
<dbReference type="GO" id="GO:0005829">
    <property type="term" value="C:cytosol"/>
    <property type="evidence" value="ECO:0007669"/>
    <property type="project" value="TreeGrafter"/>
</dbReference>